<name>A0A2P5BLC4_PARAD</name>
<dbReference type="Proteomes" id="UP000237105">
    <property type="component" value="Unassembled WGS sequence"/>
</dbReference>
<reference evidence="2" key="1">
    <citation type="submission" date="2016-06" db="EMBL/GenBank/DDBJ databases">
        <title>Parallel loss of symbiosis genes in relatives of nitrogen-fixing non-legume Parasponia.</title>
        <authorList>
            <person name="Van Velzen R."/>
            <person name="Holmer R."/>
            <person name="Bu F."/>
            <person name="Rutten L."/>
            <person name="Van Zeijl A."/>
            <person name="Liu W."/>
            <person name="Santuari L."/>
            <person name="Cao Q."/>
            <person name="Sharma T."/>
            <person name="Shen D."/>
            <person name="Roswanjaya Y."/>
            <person name="Wardhani T."/>
            <person name="Kalhor M.S."/>
            <person name="Jansen J."/>
            <person name="Van den Hoogen J."/>
            <person name="Gungor B."/>
            <person name="Hartog M."/>
            <person name="Hontelez J."/>
            <person name="Verver J."/>
            <person name="Yang W.-C."/>
            <person name="Schijlen E."/>
            <person name="Repin R."/>
            <person name="Schilthuizen M."/>
            <person name="Schranz E."/>
            <person name="Heidstra R."/>
            <person name="Miyata K."/>
            <person name="Fedorova E."/>
            <person name="Kohlen W."/>
            <person name="Bisseling T."/>
            <person name="Smit S."/>
            <person name="Geurts R."/>
        </authorList>
    </citation>
    <scope>NUCLEOTIDE SEQUENCE [LARGE SCALE GENOMIC DNA]</scope>
    <source>
        <strain evidence="2">cv. WU1-14</strain>
    </source>
</reference>
<comment type="caution">
    <text evidence="1">The sequence shown here is derived from an EMBL/GenBank/DDBJ whole genome shotgun (WGS) entry which is preliminary data.</text>
</comment>
<accession>A0A2P5BLC4</accession>
<dbReference type="EMBL" id="JXTB01000258">
    <property type="protein sequence ID" value="PON49605.1"/>
    <property type="molecule type" value="Genomic_DNA"/>
</dbReference>
<organism evidence="1 2">
    <name type="scientific">Parasponia andersonii</name>
    <name type="common">Sponia andersonii</name>
    <dbReference type="NCBI Taxonomy" id="3476"/>
    <lineage>
        <taxon>Eukaryota</taxon>
        <taxon>Viridiplantae</taxon>
        <taxon>Streptophyta</taxon>
        <taxon>Embryophyta</taxon>
        <taxon>Tracheophyta</taxon>
        <taxon>Spermatophyta</taxon>
        <taxon>Magnoliopsida</taxon>
        <taxon>eudicotyledons</taxon>
        <taxon>Gunneridae</taxon>
        <taxon>Pentapetalae</taxon>
        <taxon>rosids</taxon>
        <taxon>fabids</taxon>
        <taxon>Rosales</taxon>
        <taxon>Cannabaceae</taxon>
        <taxon>Parasponia</taxon>
    </lineage>
</organism>
<dbReference type="AlphaFoldDB" id="A0A2P5BLC4"/>
<proteinExistence type="predicted"/>
<evidence type="ECO:0000313" key="2">
    <source>
        <dbReference type="Proteomes" id="UP000237105"/>
    </source>
</evidence>
<evidence type="ECO:0000313" key="1">
    <source>
        <dbReference type="EMBL" id="PON49605.1"/>
    </source>
</evidence>
<protein>
    <submittedName>
        <fullName evidence="1">Uncharacterized protein</fullName>
    </submittedName>
</protein>
<sequence length="106" mass="11946">MLKSPLVHAQATAHPHPRLSHSRNLILLRCHLKSLVVKTRIEFSYSFRRKAQEFHFCLLLNLHITPVLPSVLNSSSENLNLTSDPSSRNNCAPFFAGPFPQNSSTL</sequence>
<gene>
    <name evidence="1" type="ORF">PanWU01x14_229210</name>
</gene>
<keyword evidence="2" id="KW-1185">Reference proteome</keyword>